<reference evidence="1 2" key="1">
    <citation type="submission" date="2017-08" db="EMBL/GenBank/DDBJ databases">
        <title>USMARCv1.0.</title>
        <authorList>
            <person name="Hannum G.I."/>
            <person name="Koren S."/>
            <person name="Schroeder S.G."/>
            <person name="Chin S.C."/>
            <person name="Nonneman D.J."/>
            <person name="Becker S.A."/>
            <person name="Rosen B.D."/>
            <person name="Bickhart D.M."/>
            <person name="Putnam N.H."/>
            <person name="Green R.E."/>
            <person name="Tuggle C.K."/>
            <person name="Liu H."/>
            <person name="Rohrer G.A."/>
            <person name="Warr A."/>
            <person name="Hall R."/>
            <person name="Kim K."/>
            <person name="Hume D.A."/>
            <person name="Talbot R."/>
            <person name="Chow W."/>
            <person name="Howe K."/>
            <person name="Schwartz A.S."/>
            <person name="Watson M."/>
            <person name="Archibald A.L."/>
            <person name="Phillippy A.M."/>
            <person name="Smith T.P.L."/>
        </authorList>
    </citation>
    <scope>NUCLEOTIDE SEQUENCE [LARGE SCALE GENOMIC DNA]</scope>
</reference>
<evidence type="ECO:0000313" key="2">
    <source>
        <dbReference type="Proteomes" id="UP000314985"/>
    </source>
</evidence>
<sequence length="85" mass="9611">MLSHDHRQTFLFCCLSTAWKDSALCVNRAEGTFWGSRDLGFRAGDLLLAPSRCLRTLLTRKTVSSHLDQVIPWLLCLPFAPSITF</sequence>
<protein>
    <submittedName>
        <fullName evidence="1">Uncharacterized protein</fullName>
    </submittedName>
</protein>
<dbReference type="Ensembl" id="ENSSSCT00070020570.1">
    <property type="protein sequence ID" value="ENSSSCP00070017059.1"/>
    <property type="gene ID" value="ENSSSCG00070010600.1"/>
</dbReference>
<dbReference type="Proteomes" id="UP000314985">
    <property type="component" value="Chromosome 17"/>
</dbReference>
<accession>A0A4X1TPE8</accession>
<dbReference type="AlphaFoldDB" id="A0A4X1TPE8"/>
<name>A0A4X1TPE8_PIG</name>
<evidence type="ECO:0000313" key="1">
    <source>
        <dbReference type="Ensembl" id="ENSSSCP00070017059.1"/>
    </source>
</evidence>
<proteinExistence type="predicted"/>
<organism evidence="1 2">
    <name type="scientific">Sus scrofa</name>
    <name type="common">Pig</name>
    <dbReference type="NCBI Taxonomy" id="9823"/>
    <lineage>
        <taxon>Eukaryota</taxon>
        <taxon>Metazoa</taxon>
        <taxon>Chordata</taxon>
        <taxon>Craniata</taxon>
        <taxon>Vertebrata</taxon>
        <taxon>Euteleostomi</taxon>
        <taxon>Mammalia</taxon>
        <taxon>Eutheria</taxon>
        <taxon>Laurasiatheria</taxon>
        <taxon>Artiodactyla</taxon>
        <taxon>Suina</taxon>
        <taxon>Suidae</taxon>
        <taxon>Sus</taxon>
    </lineage>
</organism>
<reference evidence="1" key="2">
    <citation type="submission" date="2025-08" db="UniProtKB">
        <authorList>
            <consortium name="Ensembl"/>
        </authorList>
    </citation>
    <scope>IDENTIFICATION</scope>
</reference>